<dbReference type="Pfam" id="PF00430">
    <property type="entry name" value="ATP-synt_B"/>
    <property type="match status" value="1"/>
</dbReference>
<name>A0ABT3NZ67_9PROT</name>
<keyword evidence="8 13" id="KW-0472">Membrane</keyword>
<comment type="similarity">
    <text evidence="1 13 14">Belongs to the ATPase B chain family.</text>
</comment>
<evidence type="ECO:0000256" key="13">
    <source>
        <dbReference type="HAMAP-Rule" id="MF_01398"/>
    </source>
</evidence>
<dbReference type="Proteomes" id="UP001526430">
    <property type="component" value="Unassembled WGS sequence"/>
</dbReference>
<dbReference type="PANTHER" id="PTHR33445:SF1">
    <property type="entry name" value="ATP SYNTHASE SUBUNIT B"/>
    <property type="match status" value="1"/>
</dbReference>
<evidence type="ECO:0000256" key="3">
    <source>
        <dbReference type="ARBA" id="ARBA00022547"/>
    </source>
</evidence>
<keyword evidence="17" id="KW-1185">Reference proteome</keyword>
<evidence type="ECO:0000256" key="8">
    <source>
        <dbReference type="ARBA" id="ARBA00023136"/>
    </source>
</evidence>
<evidence type="ECO:0000256" key="15">
    <source>
        <dbReference type="SAM" id="Coils"/>
    </source>
</evidence>
<evidence type="ECO:0000256" key="4">
    <source>
        <dbReference type="ARBA" id="ARBA00022692"/>
    </source>
</evidence>
<organism evidence="16 17">
    <name type="scientific">Sabulicella glaciei</name>
    <dbReference type="NCBI Taxonomy" id="2984948"/>
    <lineage>
        <taxon>Bacteria</taxon>
        <taxon>Pseudomonadati</taxon>
        <taxon>Pseudomonadota</taxon>
        <taxon>Alphaproteobacteria</taxon>
        <taxon>Acetobacterales</taxon>
        <taxon>Acetobacteraceae</taxon>
        <taxon>Sabulicella</taxon>
    </lineage>
</organism>
<comment type="function">
    <text evidence="11">Component of the F(0) channel, it forms part of the peripheral stalk, linking F(1) to F(0). The b'-subunit is a diverged and duplicated form of b found in plants and photosynthetic bacteria.</text>
</comment>
<evidence type="ECO:0000256" key="11">
    <source>
        <dbReference type="ARBA" id="ARBA00025614"/>
    </source>
</evidence>
<sequence length="164" mass="17094">MPQLDFSNPLMLSKLVWLLIIFGLLYFVLKNYALPQVAAVLDERAARIAADLDAARDAQAAGEAAMAELRAATAAARSEAQAAVASAIAEANAKATAEAEAINRRLDAQVAEAESRVRAARDSAMGALREVALDTTQAMLGRLRVHAPANDVAAAVDRAAGGRG</sequence>
<evidence type="ECO:0000256" key="9">
    <source>
        <dbReference type="ARBA" id="ARBA00023310"/>
    </source>
</evidence>
<dbReference type="HAMAP" id="MF_01398">
    <property type="entry name" value="ATP_synth_b_bprime"/>
    <property type="match status" value="1"/>
</dbReference>
<feature type="transmembrane region" description="Helical" evidence="13">
    <location>
        <begin position="12"/>
        <end position="29"/>
    </location>
</feature>
<keyword evidence="5 13" id="KW-0375">Hydrogen ion transport</keyword>
<dbReference type="RefSeq" id="WP_301591408.1">
    <property type="nucleotide sequence ID" value="NZ_JAPFQI010000014.1"/>
</dbReference>
<evidence type="ECO:0000256" key="12">
    <source>
        <dbReference type="ARBA" id="ARBA00037847"/>
    </source>
</evidence>
<keyword evidence="15" id="KW-0175">Coiled coil</keyword>
<evidence type="ECO:0000256" key="6">
    <source>
        <dbReference type="ARBA" id="ARBA00022989"/>
    </source>
</evidence>
<evidence type="ECO:0000256" key="14">
    <source>
        <dbReference type="RuleBase" id="RU003848"/>
    </source>
</evidence>
<reference evidence="16 17" key="1">
    <citation type="submission" date="2022-10" db="EMBL/GenBank/DDBJ databases">
        <title>Roseococcus glaciei nov., sp. nov., isolated from glacier.</title>
        <authorList>
            <person name="Liu Q."/>
            <person name="Xin Y.-H."/>
        </authorList>
    </citation>
    <scope>NUCLEOTIDE SEQUENCE [LARGE SCALE GENOMIC DNA]</scope>
    <source>
        <strain evidence="16 17">MDT2-1-1</strain>
    </source>
</reference>
<dbReference type="InterPro" id="IPR002146">
    <property type="entry name" value="ATP_synth_b/b'su_bac/chlpt"/>
</dbReference>
<keyword evidence="3 13" id="KW-0138">CF(0)</keyword>
<keyword evidence="7 13" id="KW-0406">Ion transport</keyword>
<gene>
    <name evidence="13" type="primary">atpF</name>
    <name evidence="16" type="ORF">OF850_16485</name>
</gene>
<evidence type="ECO:0000313" key="17">
    <source>
        <dbReference type="Proteomes" id="UP001526430"/>
    </source>
</evidence>
<keyword evidence="2 13" id="KW-0813">Transport</keyword>
<evidence type="ECO:0000256" key="2">
    <source>
        <dbReference type="ARBA" id="ARBA00022448"/>
    </source>
</evidence>
<evidence type="ECO:0000256" key="10">
    <source>
        <dbReference type="ARBA" id="ARBA00025198"/>
    </source>
</evidence>
<keyword evidence="6 13" id="KW-1133">Transmembrane helix</keyword>
<proteinExistence type="inferred from homology"/>
<comment type="caution">
    <text evidence="16">The sequence shown here is derived from an EMBL/GenBank/DDBJ whole genome shotgun (WGS) entry which is preliminary data.</text>
</comment>
<comment type="subunit">
    <text evidence="13">F-type ATPases have 2 components, F(1) - the catalytic core - and F(0) - the membrane proton channel. F(1) has five subunits: alpha(3), beta(3), gamma(1), delta(1), epsilon(1). F(0) has three main subunits: a(1), b(2) and c(10-14). The alpha and beta chains form an alternating ring which encloses part of the gamma chain. F(1) is attached to F(0) by a central stalk formed by the gamma and epsilon chains, while a peripheral stalk is formed by the delta and b chains.</text>
</comment>
<keyword evidence="4 13" id="KW-0812">Transmembrane</keyword>
<protein>
    <recommendedName>
        <fullName evidence="13">ATP synthase subunit b</fullName>
    </recommendedName>
    <alternativeName>
        <fullName evidence="13">ATP synthase F(0) sector subunit b</fullName>
    </alternativeName>
    <alternativeName>
        <fullName evidence="13">ATPase subunit I</fullName>
    </alternativeName>
    <alternativeName>
        <fullName evidence="13">F-type ATPase subunit b</fullName>
        <shortName evidence="13">F-ATPase subunit b</shortName>
    </alternativeName>
</protein>
<dbReference type="EMBL" id="JAPFQI010000014">
    <property type="protein sequence ID" value="MCW8087233.1"/>
    <property type="molecule type" value="Genomic_DNA"/>
</dbReference>
<keyword evidence="13" id="KW-1003">Cell membrane</keyword>
<evidence type="ECO:0000256" key="5">
    <source>
        <dbReference type="ARBA" id="ARBA00022781"/>
    </source>
</evidence>
<evidence type="ECO:0000256" key="1">
    <source>
        <dbReference type="ARBA" id="ARBA00005513"/>
    </source>
</evidence>
<keyword evidence="9 13" id="KW-0066">ATP synthesis</keyword>
<accession>A0ABT3NZ67</accession>
<evidence type="ECO:0000256" key="7">
    <source>
        <dbReference type="ARBA" id="ARBA00023065"/>
    </source>
</evidence>
<dbReference type="PANTHER" id="PTHR33445">
    <property type="entry name" value="ATP SYNTHASE SUBUNIT B', CHLOROPLASTIC"/>
    <property type="match status" value="1"/>
</dbReference>
<feature type="coiled-coil region" evidence="15">
    <location>
        <begin position="92"/>
        <end position="123"/>
    </location>
</feature>
<evidence type="ECO:0000313" key="16">
    <source>
        <dbReference type="EMBL" id="MCW8087233.1"/>
    </source>
</evidence>
<comment type="function">
    <text evidence="10 13">F(1)F(0) ATP synthase produces ATP from ADP in the presence of a proton or sodium gradient. F-type ATPases consist of two structural domains, F(1) containing the extramembraneous catalytic core and F(0) containing the membrane proton channel, linked together by a central stalk and a peripheral stalk. During catalysis, ATP synthesis in the catalytic domain of F(1) is coupled via a rotary mechanism of the central stalk subunits to proton translocation.</text>
</comment>
<comment type="subcellular location">
    <subcellularLocation>
        <location evidence="13">Cell membrane</location>
        <topology evidence="13">Single-pass membrane protein</topology>
    </subcellularLocation>
    <subcellularLocation>
        <location evidence="12">Endomembrane system</location>
        <topology evidence="12">Single-pass membrane protein</topology>
    </subcellularLocation>
</comment>
<dbReference type="InterPro" id="IPR050059">
    <property type="entry name" value="ATP_synthase_B_chain"/>
</dbReference>